<dbReference type="Gene3D" id="3.40.50.2000">
    <property type="entry name" value="Glycogen Phosphorylase B"/>
    <property type="match status" value="2"/>
</dbReference>
<accession>A0ABW8YXZ5</accession>
<sequence length="377" mass="42175">MKNLLVIHQSAELYGSDKTLLLFLEGLDKSIFFPVVILPSDGPLKIALENSNITVYIAPVLKLYRKIFTPGNLLSFIRDIKTTQRFLAKLHQQYCFTIVYSNTLAVLAGLFFSKRHHLKHVWHVHEIIVHPKLIAALYPKILNRFAQVIICNSAATRENLTERLPALKNKCVIVYNGLNASTPDGFNAANKNSEHKDTITVTLIGRISRLKGHKWLLSTYINFLKSKNIKLLFVGSPVEGQEYYLDEVNKIITENGLETEITVMDFTQNLETVWQATDIAVMPSTEAESFGLVALEAMLRKKPVIASNHGGVTEIVVDKQTGLLVSPGNEEALAKAILTLAFDEKKRESFGLAGYERAAAKFSLQNYIDGITHVLNI</sequence>
<organism evidence="3 4">
    <name type="scientific">Flavobacterium rhizosphaerae</name>
    <dbReference type="NCBI Taxonomy" id="3163298"/>
    <lineage>
        <taxon>Bacteria</taxon>
        <taxon>Pseudomonadati</taxon>
        <taxon>Bacteroidota</taxon>
        <taxon>Flavobacteriia</taxon>
        <taxon>Flavobacteriales</taxon>
        <taxon>Flavobacteriaceae</taxon>
        <taxon>Flavobacterium</taxon>
    </lineage>
</organism>
<dbReference type="PANTHER" id="PTHR12526:SF627">
    <property type="entry name" value="D-RHAMNOSYLTRANSFERASE WBPZ"/>
    <property type="match status" value="1"/>
</dbReference>
<gene>
    <name evidence="3" type="ORF">ABS766_12275</name>
</gene>
<dbReference type="RefSeq" id="WP_408085466.1">
    <property type="nucleotide sequence ID" value="NZ_JBELPZ010000013.1"/>
</dbReference>
<dbReference type="SUPFAM" id="SSF53756">
    <property type="entry name" value="UDP-Glycosyltransferase/glycogen phosphorylase"/>
    <property type="match status" value="1"/>
</dbReference>
<feature type="domain" description="Glycosyl transferase family 1" evidence="1">
    <location>
        <begin position="190"/>
        <end position="356"/>
    </location>
</feature>
<keyword evidence="3" id="KW-0328">Glycosyltransferase</keyword>
<dbReference type="Pfam" id="PF00534">
    <property type="entry name" value="Glycos_transf_1"/>
    <property type="match status" value="1"/>
</dbReference>
<dbReference type="InterPro" id="IPR001296">
    <property type="entry name" value="Glyco_trans_1"/>
</dbReference>
<reference evidence="3 4" key="1">
    <citation type="submission" date="2024-06" db="EMBL/GenBank/DDBJ databases">
        <authorList>
            <person name="Kaempfer P."/>
            <person name="Viver T."/>
        </authorList>
    </citation>
    <scope>NUCLEOTIDE SEQUENCE [LARGE SCALE GENOMIC DNA]</scope>
    <source>
        <strain evidence="3 4">ST-119</strain>
    </source>
</reference>
<protein>
    <submittedName>
        <fullName evidence="3">Glycosyltransferase family 4 protein</fullName>
        <ecNumber evidence="3">2.4.-.-</ecNumber>
    </submittedName>
</protein>
<dbReference type="Proteomes" id="UP001629156">
    <property type="component" value="Unassembled WGS sequence"/>
</dbReference>
<feature type="domain" description="Glycosyltransferase subfamily 4-like N-terminal" evidence="2">
    <location>
        <begin position="34"/>
        <end position="180"/>
    </location>
</feature>
<dbReference type="EMBL" id="JBELPZ010000013">
    <property type="protein sequence ID" value="MFL9845196.1"/>
    <property type="molecule type" value="Genomic_DNA"/>
</dbReference>
<keyword evidence="3" id="KW-0808">Transferase</keyword>
<dbReference type="CDD" id="cd03801">
    <property type="entry name" value="GT4_PimA-like"/>
    <property type="match status" value="1"/>
</dbReference>
<dbReference type="GO" id="GO:0016757">
    <property type="term" value="F:glycosyltransferase activity"/>
    <property type="evidence" value="ECO:0007669"/>
    <property type="project" value="UniProtKB-KW"/>
</dbReference>
<dbReference type="Pfam" id="PF13439">
    <property type="entry name" value="Glyco_transf_4"/>
    <property type="match status" value="1"/>
</dbReference>
<evidence type="ECO:0000313" key="4">
    <source>
        <dbReference type="Proteomes" id="UP001629156"/>
    </source>
</evidence>
<evidence type="ECO:0000313" key="3">
    <source>
        <dbReference type="EMBL" id="MFL9845196.1"/>
    </source>
</evidence>
<dbReference type="PANTHER" id="PTHR12526">
    <property type="entry name" value="GLYCOSYLTRANSFERASE"/>
    <property type="match status" value="1"/>
</dbReference>
<name>A0ABW8YXZ5_9FLAO</name>
<keyword evidence="4" id="KW-1185">Reference proteome</keyword>
<dbReference type="EC" id="2.4.-.-" evidence="3"/>
<evidence type="ECO:0000259" key="1">
    <source>
        <dbReference type="Pfam" id="PF00534"/>
    </source>
</evidence>
<comment type="caution">
    <text evidence="3">The sequence shown here is derived from an EMBL/GenBank/DDBJ whole genome shotgun (WGS) entry which is preliminary data.</text>
</comment>
<evidence type="ECO:0000259" key="2">
    <source>
        <dbReference type="Pfam" id="PF13439"/>
    </source>
</evidence>
<proteinExistence type="predicted"/>
<dbReference type="InterPro" id="IPR028098">
    <property type="entry name" value="Glyco_trans_4-like_N"/>
</dbReference>